<dbReference type="PANTHER" id="PTHR43155">
    <property type="entry name" value="CYCLIC DI-GMP PHOSPHODIESTERASE PA4108-RELATED"/>
    <property type="match status" value="1"/>
</dbReference>
<dbReference type="SMART" id="SM00471">
    <property type="entry name" value="HDc"/>
    <property type="match status" value="1"/>
</dbReference>
<dbReference type="AlphaFoldDB" id="A0A1G9IJV0"/>
<dbReference type="InterPro" id="IPR003607">
    <property type="entry name" value="HD/PDEase_dom"/>
</dbReference>
<dbReference type="InterPro" id="IPR006675">
    <property type="entry name" value="HDIG_dom"/>
</dbReference>
<dbReference type="STRING" id="392333.SAMN05660860_00161"/>
<dbReference type="OrthoDB" id="9802066at2"/>
<feature type="domain" description="HD-GYP" evidence="1">
    <location>
        <begin position="176"/>
        <end position="372"/>
    </location>
</feature>
<dbReference type="Proteomes" id="UP000182146">
    <property type="component" value="Unassembled WGS sequence"/>
</dbReference>
<keyword evidence="2" id="KW-0378">Hydrolase</keyword>
<proteinExistence type="predicted"/>
<dbReference type="PROSITE" id="PS51832">
    <property type="entry name" value="HD_GYP"/>
    <property type="match status" value="1"/>
</dbReference>
<dbReference type="Gene3D" id="1.10.3210.10">
    <property type="entry name" value="Hypothetical protein af1432"/>
    <property type="match status" value="1"/>
</dbReference>
<evidence type="ECO:0000313" key="2">
    <source>
        <dbReference type="EMBL" id="SDL25519.1"/>
    </source>
</evidence>
<organism evidence="2 3">
    <name type="scientific">Geoalkalibacter ferrihydriticus</name>
    <dbReference type="NCBI Taxonomy" id="392333"/>
    <lineage>
        <taxon>Bacteria</taxon>
        <taxon>Pseudomonadati</taxon>
        <taxon>Thermodesulfobacteriota</taxon>
        <taxon>Desulfuromonadia</taxon>
        <taxon>Desulfuromonadales</taxon>
        <taxon>Geoalkalibacteraceae</taxon>
        <taxon>Geoalkalibacter</taxon>
    </lineage>
</organism>
<dbReference type="GO" id="GO:0016787">
    <property type="term" value="F:hydrolase activity"/>
    <property type="evidence" value="ECO:0007669"/>
    <property type="project" value="UniProtKB-KW"/>
</dbReference>
<dbReference type="InterPro" id="IPR037522">
    <property type="entry name" value="HD_GYP_dom"/>
</dbReference>
<dbReference type="SUPFAM" id="SSF109604">
    <property type="entry name" value="HD-domain/PDEase-like"/>
    <property type="match status" value="1"/>
</dbReference>
<name>A0A1G9IJV0_9BACT</name>
<gene>
    <name evidence="2" type="ORF">SAMN05660860_00161</name>
</gene>
<sequence length="436" mass="48316">MDIEALKKFVQTLAGAAQSIRLYPPQHPLVTRQLQICAGNLAMLFEEKSALRLGLADGILFCDEYLFRESNPALAEMTRLLQALELEGLELRAGIQPEEFTEFFTLVNQGGWQARGLEQTLEAQGIHHIIPLRKEDEPRKIFRRALAVAEHICQDVTLGRTPATDDAAAAVRDMVRSTLSNPHALTALSLIKDYDNYTFQHSVNVAVIAIAVGRACGASELELHILGLGGLLHDLGKLKVDIGIINKPGRLTDEEFEAIKKHPRLGAGIVEQMQGIPQEVIDIVGGHHLHFNRKGYPADLVGRPLSRLVDMAAVADAFDAMTTLRAYRRPVSPRQAAQEMRRASGTLLHPEFLEKFLRFLGPYPVGTAVRLRSGEIALVTLIAGEERQDLRLKVLFAASGAHLERPYFIDLPEENLDQIVGEVDPFLLNIDLDQHL</sequence>
<dbReference type="PANTHER" id="PTHR43155:SF2">
    <property type="entry name" value="CYCLIC DI-GMP PHOSPHODIESTERASE PA4108"/>
    <property type="match status" value="1"/>
</dbReference>
<dbReference type="EMBL" id="FNGU01000001">
    <property type="protein sequence ID" value="SDL25519.1"/>
    <property type="molecule type" value="Genomic_DNA"/>
</dbReference>
<dbReference type="RefSeq" id="WP_052446322.1">
    <property type="nucleotide sequence ID" value="NZ_FNGU01000001.1"/>
</dbReference>
<dbReference type="NCBIfam" id="TIGR00277">
    <property type="entry name" value="HDIG"/>
    <property type="match status" value="1"/>
</dbReference>
<evidence type="ECO:0000259" key="1">
    <source>
        <dbReference type="PROSITE" id="PS51832"/>
    </source>
</evidence>
<protein>
    <submittedName>
        <fullName evidence="2">Metal dependent phosphohydrolase</fullName>
    </submittedName>
</protein>
<accession>A0A1G9IJV0</accession>
<evidence type="ECO:0000313" key="3">
    <source>
        <dbReference type="Proteomes" id="UP000182146"/>
    </source>
</evidence>
<reference evidence="2 3" key="1">
    <citation type="submission" date="2016-10" db="EMBL/GenBank/DDBJ databases">
        <authorList>
            <person name="de Groot N.N."/>
        </authorList>
    </citation>
    <scope>NUCLEOTIDE SEQUENCE [LARGE SCALE GENOMIC DNA]</scope>
    <source>
        <strain evidence="2 3">DSM 17813</strain>
    </source>
</reference>
<dbReference type="Pfam" id="PF13487">
    <property type="entry name" value="HD_5"/>
    <property type="match status" value="1"/>
</dbReference>
<dbReference type="CDD" id="cd00077">
    <property type="entry name" value="HDc"/>
    <property type="match status" value="1"/>
</dbReference>